<comment type="pathway">
    <text evidence="2 7 8">Pyrimidine metabolism; UMP biosynthesis via de novo pathway; UMP from orotate: step 2/2.</text>
</comment>
<dbReference type="Pfam" id="PF00215">
    <property type="entry name" value="OMPdecase"/>
    <property type="match status" value="1"/>
</dbReference>
<evidence type="ECO:0000259" key="9">
    <source>
        <dbReference type="SMART" id="SM00934"/>
    </source>
</evidence>
<keyword evidence="11" id="KW-1185">Reference proteome</keyword>
<dbReference type="HAMAP" id="MF_01200_B">
    <property type="entry name" value="OMPdecase_type1_B"/>
    <property type="match status" value="1"/>
</dbReference>
<feature type="binding site" evidence="7">
    <location>
        <begin position="67"/>
        <end position="76"/>
    </location>
    <ligand>
        <name>substrate</name>
    </ligand>
</feature>
<proteinExistence type="inferred from homology"/>
<dbReference type="NCBIfam" id="NF001273">
    <property type="entry name" value="PRK00230.1"/>
    <property type="match status" value="1"/>
</dbReference>
<dbReference type="PANTHER" id="PTHR32119">
    <property type="entry name" value="OROTIDINE 5'-PHOSPHATE DECARBOXYLASE"/>
    <property type="match status" value="1"/>
</dbReference>
<evidence type="ECO:0000256" key="6">
    <source>
        <dbReference type="ARBA" id="ARBA00049157"/>
    </source>
</evidence>
<accession>A0ABQ2BQG6</accession>
<comment type="catalytic activity">
    <reaction evidence="6 7 8">
        <text>orotidine 5'-phosphate + H(+) = UMP + CO2</text>
        <dbReference type="Rhea" id="RHEA:11596"/>
        <dbReference type="ChEBI" id="CHEBI:15378"/>
        <dbReference type="ChEBI" id="CHEBI:16526"/>
        <dbReference type="ChEBI" id="CHEBI:57538"/>
        <dbReference type="ChEBI" id="CHEBI:57865"/>
        <dbReference type="EC" id="4.1.1.23"/>
    </reaction>
</comment>
<evidence type="ECO:0000256" key="8">
    <source>
        <dbReference type="RuleBase" id="RU000512"/>
    </source>
</evidence>
<comment type="similarity">
    <text evidence="7">Belongs to the OMP decarboxylase family. Type 1 subfamily.</text>
</comment>
<reference evidence="11" key="1">
    <citation type="journal article" date="2019" name="Int. J. Syst. Evol. Microbiol.">
        <title>The Global Catalogue of Microorganisms (GCM) 10K type strain sequencing project: providing services to taxonomists for standard genome sequencing and annotation.</title>
        <authorList>
            <consortium name="The Broad Institute Genomics Platform"/>
            <consortium name="The Broad Institute Genome Sequencing Center for Infectious Disease"/>
            <person name="Wu L."/>
            <person name="Ma J."/>
        </authorList>
    </citation>
    <scope>NUCLEOTIDE SEQUENCE [LARGE SCALE GENOMIC DNA]</scope>
    <source>
        <strain evidence="11">CGMCC 1.15043</strain>
    </source>
</reference>
<dbReference type="Proteomes" id="UP000615455">
    <property type="component" value="Unassembled WGS sequence"/>
</dbReference>
<evidence type="ECO:0000256" key="4">
    <source>
        <dbReference type="ARBA" id="ARBA00022975"/>
    </source>
</evidence>
<evidence type="ECO:0000313" key="10">
    <source>
        <dbReference type="EMBL" id="GGI43260.1"/>
    </source>
</evidence>
<feature type="domain" description="Orotidine 5'-phosphate decarboxylase" evidence="9">
    <location>
        <begin position="12"/>
        <end position="237"/>
    </location>
</feature>
<feature type="binding site" evidence="7">
    <location>
        <position position="201"/>
    </location>
    <ligand>
        <name>substrate</name>
    </ligand>
</feature>
<feature type="binding site" evidence="7">
    <location>
        <position position="40"/>
    </location>
    <ligand>
        <name>substrate</name>
    </ligand>
</feature>
<keyword evidence="5 7" id="KW-0456">Lyase</keyword>
<evidence type="ECO:0000256" key="3">
    <source>
        <dbReference type="ARBA" id="ARBA00022793"/>
    </source>
</evidence>
<dbReference type="InterPro" id="IPR001754">
    <property type="entry name" value="OMPdeCOase_dom"/>
</dbReference>
<name>A0ABQ2BQG6_9BACL</name>
<sequence>MSVLTRTEIAGRIMVALDYANAESAEGLLKQLEGIPCFVKVGMQLFYAAGPSFVASLKTRGYKVFLDVKMHDIPNTVKGGAESVTRLGVDVFNVHAAGGKQMMEAALEGVDKGLASGSTRPIVIGVSQLTSTSQSVLNDEIGLAGTTEQAVIRYARLAHAAGLQGVVASPLEVTAIKSACGDGFVTVTPGIRPAGADVGDQSRIMTPAEALAQKTDYVVIGRPITGAADPRAAIEAIIDSIV</sequence>
<evidence type="ECO:0000256" key="2">
    <source>
        <dbReference type="ARBA" id="ARBA00004861"/>
    </source>
</evidence>
<feature type="active site" description="Proton donor" evidence="7">
    <location>
        <position position="69"/>
    </location>
</feature>
<keyword evidence="3 7" id="KW-0210">Decarboxylase</keyword>
<evidence type="ECO:0000256" key="7">
    <source>
        <dbReference type="HAMAP-Rule" id="MF_01200"/>
    </source>
</evidence>
<evidence type="ECO:0000313" key="11">
    <source>
        <dbReference type="Proteomes" id="UP000615455"/>
    </source>
</evidence>
<protein>
    <recommendedName>
        <fullName evidence="7">Orotidine 5'-phosphate decarboxylase</fullName>
        <ecNumber evidence="7">4.1.1.23</ecNumber>
    </recommendedName>
    <alternativeName>
        <fullName evidence="7">OMP decarboxylase</fullName>
        <shortName evidence="7">OMPDCase</shortName>
        <shortName evidence="7">OMPdecase</shortName>
    </alternativeName>
</protein>
<feature type="binding site" evidence="7">
    <location>
        <position position="222"/>
    </location>
    <ligand>
        <name>substrate</name>
    </ligand>
</feature>
<dbReference type="Gene3D" id="3.20.20.70">
    <property type="entry name" value="Aldolase class I"/>
    <property type="match status" value="1"/>
</dbReference>
<keyword evidence="4 7" id="KW-0665">Pyrimidine biosynthesis</keyword>
<dbReference type="EC" id="4.1.1.23" evidence="7"/>
<comment type="subunit">
    <text evidence="7">Homodimer.</text>
</comment>
<feature type="binding site" evidence="7">
    <location>
        <position position="130"/>
    </location>
    <ligand>
        <name>substrate</name>
    </ligand>
</feature>
<dbReference type="InterPro" id="IPR047596">
    <property type="entry name" value="OMPdecase_bac"/>
</dbReference>
<evidence type="ECO:0000256" key="5">
    <source>
        <dbReference type="ARBA" id="ARBA00023239"/>
    </source>
</evidence>
<gene>
    <name evidence="7 10" type="primary">pyrF</name>
    <name evidence="10" type="ORF">GCM10008018_01170</name>
</gene>
<dbReference type="InterPro" id="IPR018089">
    <property type="entry name" value="OMPdecase_AS"/>
</dbReference>
<dbReference type="EMBL" id="BMHE01000001">
    <property type="protein sequence ID" value="GGI43260.1"/>
    <property type="molecule type" value="Genomic_DNA"/>
</dbReference>
<comment type="function">
    <text evidence="1 7">Catalyzes the decarboxylation of orotidine 5'-monophosphate (OMP) to uridine 5'-monophosphate (UMP).</text>
</comment>
<dbReference type="InterPro" id="IPR011060">
    <property type="entry name" value="RibuloseP-bd_barrel"/>
</dbReference>
<evidence type="ECO:0000256" key="1">
    <source>
        <dbReference type="ARBA" id="ARBA00002356"/>
    </source>
</evidence>
<dbReference type="SUPFAM" id="SSF51366">
    <property type="entry name" value="Ribulose-phoshate binding barrel"/>
    <property type="match status" value="1"/>
</dbReference>
<feature type="binding site" evidence="7">
    <location>
        <position position="18"/>
    </location>
    <ligand>
        <name>substrate</name>
    </ligand>
</feature>
<dbReference type="InterPro" id="IPR013785">
    <property type="entry name" value="Aldolase_TIM"/>
</dbReference>
<feature type="binding site" evidence="7">
    <location>
        <position position="192"/>
    </location>
    <ligand>
        <name>substrate</name>
    </ligand>
</feature>
<comment type="caution">
    <text evidence="10">The sequence shown here is derived from an EMBL/GenBank/DDBJ whole genome shotgun (WGS) entry which is preliminary data.</text>
</comment>
<dbReference type="PROSITE" id="PS00156">
    <property type="entry name" value="OMPDECASE"/>
    <property type="match status" value="1"/>
</dbReference>
<feature type="binding site" evidence="7">
    <location>
        <position position="221"/>
    </location>
    <ligand>
        <name>substrate</name>
    </ligand>
</feature>
<dbReference type="InterPro" id="IPR014732">
    <property type="entry name" value="OMPdecase"/>
</dbReference>
<organism evidence="10 11">
    <name type="scientific">Paenibacillus marchantiophytorum</name>
    <dbReference type="NCBI Taxonomy" id="1619310"/>
    <lineage>
        <taxon>Bacteria</taxon>
        <taxon>Bacillati</taxon>
        <taxon>Bacillota</taxon>
        <taxon>Bacilli</taxon>
        <taxon>Bacillales</taxon>
        <taxon>Paenibacillaceae</taxon>
        <taxon>Paenibacillus</taxon>
    </lineage>
</organism>
<dbReference type="NCBIfam" id="TIGR01740">
    <property type="entry name" value="pyrF"/>
    <property type="match status" value="1"/>
</dbReference>
<dbReference type="SMART" id="SM00934">
    <property type="entry name" value="OMPdecase"/>
    <property type="match status" value="1"/>
</dbReference>
<dbReference type="CDD" id="cd04725">
    <property type="entry name" value="OMP_decarboxylase_like"/>
    <property type="match status" value="1"/>
</dbReference>
<dbReference type="PANTHER" id="PTHR32119:SF2">
    <property type="entry name" value="OROTIDINE 5'-PHOSPHATE DECARBOXYLASE"/>
    <property type="match status" value="1"/>
</dbReference>